<dbReference type="RefSeq" id="WP_301642204.1">
    <property type="nucleotide sequence ID" value="NZ_CP098494.1"/>
</dbReference>
<evidence type="ECO:0000313" key="7">
    <source>
        <dbReference type="EMBL" id="USA61589.1"/>
    </source>
</evidence>
<evidence type="ECO:0000256" key="4">
    <source>
        <dbReference type="ARBA" id="ARBA00022842"/>
    </source>
</evidence>
<evidence type="ECO:0000256" key="2">
    <source>
        <dbReference type="ARBA" id="ARBA00022723"/>
    </source>
</evidence>
<dbReference type="InterPro" id="IPR043129">
    <property type="entry name" value="ATPase_NBD"/>
</dbReference>
<dbReference type="PANTHER" id="PTHR42742">
    <property type="entry name" value="TRANSCRIPTIONAL REPRESSOR MPRA"/>
    <property type="match status" value="1"/>
</dbReference>
<evidence type="ECO:0000256" key="5">
    <source>
        <dbReference type="ARBA" id="ARBA00038887"/>
    </source>
</evidence>
<dbReference type="Proteomes" id="UP001056619">
    <property type="component" value="Chromosome"/>
</dbReference>
<dbReference type="PANTHER" id="PTHR42742:SF3">
    <property type="entry name" value="FRUCTOKINASE"/>
    <property type="match status" value="1"/>
</dbReference>
<proteinExistence type="predicted"/>
<dbReference type="EC" id="2.7.1.4" evidence="5"/>
<evidence type="ECO:0000256" key="3">
    <source>
        <dbReference type="ARBA" id="ARBA00022833"/>
    </source>
</evidence>
<evidence type="ECO:0000313" key="8">
    <source>
        <dbReference type="Proteomes" id="UP001056619"/>
    </source>
</evidence>
<keyword evidence="4" id="KW-0460">Magnesium</keyword>
<evidence type="ECO:0000256" key="1">
    <source>
        <dbReference type="ARBA" id="ARBA00001946"/>
    </source>
</evidence>
<reference evidence="7 8" key="1">
    <citation type="submission" date="2022-06" db="EMBL/GenBank/DDBJ databases">
        <authorList>
            <person name="Liu G."/>
        </authorList>
    </citation>
    <scope>NUCLEOTIDE SEQUENCE [LARGE SCALE GENOMIC DNA]</scope>
    <source>
        <strain evidence="7 8">E4</strain>
    </source>
</reference>
<evidence type="ECO:0000256" key="6">
    <source>
        <dbReference type="ARBA" id="ARBA00048451"/>
    </source>
</evidence>
<comment type="catalytic activity">
    <reaction evidence="6">
        <text>D-fructose + ATP = D-fructose 6-phosphate + ADP + H(+)</text>
        <dbReference type="Rhea" id="RHEA:16125"/>
        <dbReference type="ChEBI" id="CHEBI:15378"/>
        <dbReference type="ChEBI" id="CHEBI:30616"/>
        <dbReference type="ChEBI" id="CHEBI:37721"/>
        <dbReference type="ChEBI" id="CHEBI:61527"/>
        <dbReference type="ChEBI" id="CHEBI:456216"/>
        <dbReference type="EC" id="2.7.1.4"/>
    </reaction>
</comment>
<dbReference type="Gene3D" id="3.30.420.40">
    <property type="match status" value="2"/>
</dbReference>
<keyword evidence="3" id="KW-0862">Zinc</keyword>
<dbReference type="Pfam" id="PF00480">
    <property type="entry name" value="ROK"/>
    <property type="match status" value="1"/>
</dbReference>
<dbReference type="CDD" id="cd24067">
    <property type="entry name" value="ASKHA_NBD_ROK_BsFRK-like"/>
    <property type="match status" value="1"/>
</dbReference>
<accession>A0ABY4U654</accession>
<dbReference type="InterPro" id="IPR000600">
    <property type="entry name" value="ROK"/>
</dbReference>
<sequence>MANHRQTGGPYLAGVELGGTKCICALADTSGAIFARERVATGHPSETLSRIETILHGWRREHDIAAIGIASFGPLDTDPASANYGQLLATPKPGWAGADLRRLLWDTPFLIDTDVNGAALAEGVWGAARDLRSWCYVTIGTGVGVAPIIDRRPVVGLGHAEAGHMIVPSPQPGWVGSCSFHKGCVEGFVSGPALEARCGQPASDIADSDEVWDDVAQIVATLCHNLAVTVVPERIMLGGSVAINRPHLLEVIRAKLNASLAGYAHGARIAQMPEFLVTAKLGEDAGPLGSIRLAQLAMATSAP</sequence>
<name>A0ABY4U654_9SPHN</name>
<gene>
    <name evidence="7" type="ORF">NCF85_00990</name>
</gene>
<comment type="cofactor">
    <cofactor evidence="1">
        <name>Mg(2+)</name>
        <dbReference type="ChEBI" id="CHEBI:18420"/>
    </cofactor>
</comment>
<keyword evidence="2" id="KW-0479">Metal-binding</keyword>
<dbReference type="InterPro" id="IPR051804">
    <property type="entry name" value="Carb_Metab_Reg_Kinase/Isom"/>
</dbReference>
<organism evidence="7 8">
    <name type="scientific">Qipengyuania citrea</name>
    <dbReference type="NCBI Taxonomy" id="225971"/>
    <lineage>
        <taxon>Bacteria</taxon>
        <taxon>Pseudomonadati</taxon>
        <taxon>Pseudomonadota</taxon>
        <taxon>Alphaproteobacteria</taxon>
        <taxon>Sphingomonadales</taxon>
        <taxon>Erythrobacteraceae</taxon>
        <taxon>Qipengyuania</taxon>
    </lineage>
</organism>
<dbReference type="EMBL" id="CP098494">
    <property type="protein sequence ID" value="USA61589.1"/>
    <property type="molecule type" value="Genomic_DNA"/>
</dbReference>
<protein>
    <recommendedName>
        <fullName evidence="5">fructokinase</fullName>
        <ecNumber evidence="5">2.7.1.4</ecNumber>
    </recommendedName>
</protein>
<dbReference type="SUPFAM" id="SSF53067">
    <property type="entry name" value="Actin-like ATPase domain"/>
    <property type="match status" value="1"/>
</dbReference>
<keyword evidence="8" id="KW-1185">Reference proteome</keyword>